<dbReference type="GO" id="GO:0005840">
    <property type="term" value="C:ribosome"/>
    <property type="evidence" value="ECO:0007669"/>
    <property type="project" value="UniProtKB-KW"/>
</dbReference>
<evidence type="ECO:0000313" key="2">
    <source>
        <dbReference type="EMBL" id="KAG7350350.1"/>
    </source>
</evidence>
<proteinExistence type="predicted"/>
<feature type="compositionally biased region" description="Basic and acidic residues" evidence="1">
    <location>
        <begin position="414"/>
        <end position="425"/>
    </location>
</feature>
<feature type="compositionally biased region" description="Basic and acidic residues" evidence="1">
    <location>
        <begin position="365"/>
        <end position="382"/>
    </location>
</feature>
<feature type="compositionally biased region" description="Basic and acidic residues" evidence="1">
    <location>
        <begin position="457"/>
        <end position="470"/>
    </location>
</feature>
<comment type="caution">
    <text evidence="2">The sequence shown here is derived from an EMBL/GenBank/DDBJ whole genome shotgun (WGS) entry which is preliminary data.</text>
</comment>
<feature type="compositionally biased region" description="Polar residues" evidence="1">
    <location>
        <begin position="355"/>
        <end position="364"/>
    </location>
</feature>
<feature type="compositionally biased region" description="Basic and acidic residues" evidence="1">
    <location>
        <begin position="334"/>
        <end position="353"/>
    </location>
</feature>
<sequence>MTAKTATNARTTTVKGSKIQPTMATDTTLDTGLVEKAVAAVLKYHETKSQQSDGKLSLLGNERPVHVQFTLLREPGHSKPKPVQIVVPHPFYKLADRSNQNEDEIEEAEICLIVKDSAKPWCQEMIENFPQYMSCVKKVLTLSSLRKKYTTYEQKRELLHKYNVFMADDRILPMLSKALGKAFIKTKRLPVPIDLTRQKALPFAIQKALSATYMTVNTGTCITIRAGHTGMEEKKLVENIVAITKEAVSKMPRKWANVQLIGIKTADSISLPVYNKTPEALREIAKLAGIKEDIGVGADTADVSAELDGDLNETTVNKKKRSMKSPLLTALKKQKLEEEKGKKERTANTKPLEKLSSNSSMPKNTSERETSNVVEAVKKTRNDNGSTKTKKTELREKEITEDEASPKKKQKTEHKKDEVVKKTKDATGNTKTKKIDSRKKEIAEDEASPKKKQKSEHKKDDEGDETTKDFIKAKKFKGSKKGYVFKMGSQGLGYYVDVKPVVDKAAMEAIQRLGKNKSHRGGQKKNKYKGTRRF</sequence>
<dbReference type="AlphaFoldDB" id="A0A9K3PK71"/>
<keyword evidence="2" id="KW-0689">Ribosomal protein</keyword>
<protein>
    <submittedName>
        <fullName evidence="2">Ribosomal protein L1p/L10e</fullName>
    </submittedName>
</protein>
<reference evidence="2" key="2">
    <citation type="submission" date="2021-04" db="EMBL/GenBank/DDBJ databases">
        <authorList>
            <person name="Podell S."/>
        </authorList>
    </citation>
    <scope>NUCLEOTIDE SEQUENCE</scope>
    <source>
        <strain evidence="2">Hildebrandi</strain>
    </source>
</reference>
<dbReference type="OrthoDB" id="10251727at2759"/>
<feature type="compositionally biased region" description="Basic residues" evidence="1">
    <location>
        <begin position="514"/>
        <end position="534"/>
    </location>
</feature>
<dbReference type="Proteomes" id="UP000693970">
    <property type="component" value="Unassembled WGS sequence"/>
</dbReference>
<gene>
    <name evidence="2" type="ORF">IV203_009710</name>
</gene>
<organism evidence="2 3">
    <name type="scientific">Nitzschia inconspicua</name>
    <dbReference type="NCBI Taxonomy" id="303405"/>
    <lineage>
        <taxon>Eukaryota</taxon>
        <taxon>Sar</taxon>
        <taxon>Stramenopiles</taxon>
        <taxon>Ochrophyta</taxon>
        <taxon>Bacillariophyta</taxon>
        <taxon>Bacillariophyceae</taxon>
        <taxon>Bacillariophycidae</taxon>
        <taxon>Bacillariales</taxon>
        <taxon>Bacillariaceae</taxon>
        <taxon>Nitzschia</taxon>
    </lineage>
</organism>
<feature type="region of interest" description="Disordered" evidence="1">
    <location>
        <begin position="317"/>
        <end position="470"/>
    </location>
</feature>
<dbReference type="CDD" id="cd00403">
    <property type="entry name" value="Ribosomal_L1"/>
    <property type="match status" value="1"/>
</dbReference>
<keyword evidence="3" id="KW-1185">Reference proteome</keyword>
<accession>A0A9K3PK71</accession>
<reference evidence="2" key="1">
    <citation type="journal article" date="2021" name="Sci. Rep.">
        <title>Diploid genomic architecture of Nitzschia inconspicua, an elite biomass production diatom.</title>
        <authorList>
            <person name="Oliver A."/>
            <person name="Podell S."/>
            <person name="Pinowska A."/>
            <person name="Traller J.C."/>
            <person name="Smith S.R."/>
            <person name="McClure R."/>
            <person name="Beliaev A."/>
            <person name="Bohutskyi P."/>
            <person name="Hill E.A."/>
            <person name="Rabines A."/>
            <person name="Zheng H."/>
            <person name="Allen L.Z."/>
            <person name="Kuo A."/>
            <person name="Grigoriev I.V."/>
            <person name="Allen A.E."/>
            <person name="Hazlebeck D."/>
            <person name="Allen E.E."/>
        </authorList>
    </citation>
    <scope>NUCLEOTIDE SEQUENCE</scope>
    <source>
        <strain evidence="2">Hildebrandi</strain>
    </source>
</reference>
<name>A0A9K3PK71_9STRA</name>
<feature type="compositionally biased region" description="Basic and acidic residues" evidence="1">
    <location>
        <begin position="433"/>
        <end position="442"/>
    </location>
</feature>
<evidence type="ECO:0000313" key="3">
    <source>
        <dbReference type="Proteomes" id="UP000693970"/>
    </source>
</evidence>
<dbReference type="InterPro" id="IPR028364">
    <property type="entry name" value="Ribosomal_uL1/biogenesis"/>
</dbReference>
<dbReference type="Pfam" id="PF00687">
    <property type="entry name" value="Ribosomal_L1"/>
    <property type="match status" value="1"/>
</dbReference>
<evidence type="ECO:0000256" key="1">
    <source>
        <dbReference type="SAM" id="MobiDB-lite"/>
    </source>
</evidence>
<keyword evidence="2" id="KW-0687">Ribonucleoprotein</keyword>
<dbReference type="EMBL" id="JAGRRH010000018">
    <property type="protein sequence ID" value="KAG7350350.1"/>
    <property type="molecule type" value="Genomic_DNA"/>
</dbReference>
<feature type="region of interest" description="Disordered" evidence="1">
    <location>
        <begin position="513"/>
        <end position="534"/>
    </location>
</feature>